<dbReference type="SMART" id="SM00829">
    <property type="entry name" value="PKS_ER"/>
    <property type="match status" value="1"/>
</dbReference>
<dbReference type="CDD" id="cd05285">
    <property type="entry name" value="sorbitol_DH"/>
    <property type="match status" value="1"/>
</dbReference>
<comment type="cofactor">
    <cofactor evidence="1 12">
        <name>Zn(2+)</name>
        <dbReference type="ChEBI" id="CHEBI:29105"/>
    </cofactor>
</comment>
<dbReference type="SUPFAM" id="SSF51735">
    <property type="entry name" value="NAD(P)-binding Rossmann-fold domains"/>
    <property type="match status" value="1"/>
</dbReference>
<proteinExistence type="inferred from homology"/>
<dbReference type="Gene3D" id="3.90.180.10">
    <property type="entry name" value="Medium-chain alcohol dehydrogenases, catalytic domain"/>
    <property type="match status" value="1"/>
</dbReference>
<evidence type="ECO:0000256" key="2">
    <source>
        <dbReference type="ARBA" id="ARBA00008072"/>
    </source>
</evidence>
<dbReference type="Gene3D" id="3.40.50.720">
    <property type="entry name" value="NAD(P)-binding Rossmann-like Domain"/>
    <property type="match status" value="1"/>
</dbReference>
<dbReference type="GO" id="GO:0003939">
    <property type="term" value="F:L-iditol 2-dehydrogenase (NAD+) activity"/>
    <property type="evidence" value="ECO:0007669"/>
    <property type="project" value="TreeGrafter"/>
</dbReference>
<dbReference type="Proteomes" id="UP000053958">
    <property type="component" value="Unassembled WGS sequence"/>
</dbReference>
<dbReference type="GeneID" id="25321306"/>
<evidence type="ECO:0000256" key="3">
    <source>
        <dbReference type="ARBA" id="ARBA00022629"/>
    </source>
</evidence>
<reference evidence="14 15" key="1">
    <citation type="submission" date="2015-04" db="EMBL/GenBank/DDBJ databases">
        <authorList>
            <person name="Heijne W.H."/>
            <person name="Fedorova N.D."/>
            <person name="Nierman W.C."/>
            <person name="Vollebregt A.W."/>
            <person name="Zhao Z."/>
            <person name="Wu L."/>
            <person name="Kumar M."/>
            <person name="Stam H."/>
            <person name="van den Berg M.A."/>
            <person name="Pel H.J."/>
        </authorList>
    </citation>
    <scope>NUCLEOTIDE SEQUENCE [LARGE SCALE GENOMIC DNA]</scope>
    <source>
        <strain evidence="14 15">CBS 393.64</strain>
    </source>
</reference>
<dbReference type="InterPro" id="IPR013149">
    <property type="entry name" value="ADH-like_C"/>
</dbReference>
<keyword evidence="6" id="KW-0560">Oxidoreductase</keyword>
<dbReference type="Pfam" id="PF08240">
    <property type="entry name" value="ADH_N"/>
    <property type="match status" value="1"/>
</dbReference>
<evidence type="ECO:0000256" key="8">
    <source>
        <dbReference type="ARBA" id="ARBA00024843"/>
    </source>
</evidence>
<evidence type="ECO:0000256" key="12">
    <source>
        <dbReference type="RuleBase" id="RU361277"/>
    </source>
</evidence>
<evidence type="ECO:0000313" key="14">
    <source>
        <dbReference type="EMBL" id="KKA17000.1"/>
    </source>
</evidence>
<keyword evidence="7" id="KW-0520">NAD</keyword>
<dbReference type="EMBL" id="LASV01000721">
    <property type="protein sequence ID" value="KKA17000.1"/>
    <property type="molecule type" value="Genomic_DNA"/>
</dbReference>
<keyword evidence="4 12" id="KW-0479">Metal-binding</keyword>
<keyword evidence="3" id="KW-0859">Xylose metabolism</keyword>
<sequence>MSAASISSMQNPSLFLYGPGQAKYEERPIPQIEEPDDVIVRVAYTGVCGVMYVHLQLQLAHSDVHFWLHGGMKRHVSPDRPLVMGHEASGIVHEVGPNVTGLSPGDHVALEPGYPCRRCPRCKAGRYNLCPEMRFAGDPPVGHGTLTKFFKLPADYVYKIPADGGLGLDEAVLIEPLAVAVHTARQVGVTPGDQVVVFGAGTIGLLCAAVAREFGASKIVAVDINEEKLRFAEKFLGGSSSSSSLGTYKPDASLSSEENAQRIVELHDLGADTASPSPTEEGLQGADIVIDATGAEPCIQTGIYVLRTGGTFIQTGLGKHIVEFPITTVANRELTVKGCFRYGPGDYKLAIALACEGKIPPLKTLITKVLPFEKATEAWETTRRGEGIKTLIRGVQD</sequence>
<evidence type="ECO:0000256" key="11">
    <source>
        <dbReference type="ARBA" id="ARBA00030139"/>
    </source>
</evidence>
<dbReference type="InterPro" id="IPR020843">
    <property type="entry name" value="ER"/>
</dbReference>
<keyword evidence="5 12" id="KW-0862">Zinc</keyword>
<comment type="function">
    <text evidence="8">Xylitol dehydrogenase which catalyzes the conversion of xylitol to D-xylulose. Xylose is a major component of hemicelluloses such as xylan. Most fungi utilize D-xylose via three enzymatic reactions, xylose reductase (XR), xylitol dehydrogenase (XDH), and xylulokinase, to form xylulose 5-phosphate, which enters pentose phosphate pathway.</text>
</comment>
<protein>
    <recommendedName>
        <fullName evidence="10">D-xylulose reductase</fullName>
        <ecNumber evidence="10">1.1.1.9</ecNumber>
    </recommendedName>
    <alternativeName>
        <fullName evidence="11">Xylitol dehydrogenase A</fullName>
    </alternativeName>
</protein>
<dbReference type="GO" id="GO:0008270">
    <property type="term" value="F:zinc ion binding"/>
    <property type="evidence" value="ECO:0007669"/>
    <property type="project" value="InterPro"/>
</dbReference>
<dbReference type="RefSeq" id="XP_013323612.1">
    <property type="nucleotide sequence ID" value="XM_013468158.1"/>
</dbReference>
<dbReference type="PANTHER" id="PTHR43161">
    <property type="entry name" value="SORBITOL DEHYDROGENASE"/>
    <property type="match status" value="1"/>
</dbReference>
<keyword evidence="3" id="KW-0119">Carbohydrate metabolism</keyword>
<dbReference type="AlphaFoldDB" id="A0A0F4YFV4"/>
<dbReference type="STRING" id="1408163.A0A0F4YFV4"/>
<comment type="similarity">
    <text evidence="2 12">Belongs to the zinc-containing alcohol dehydrogenase family.</text>
</comment>
<dbReference type="GO" id="GO:0042732">
    <property type="term" value="P:D-xylose metabolic process"/>
    <property type="evidence" value="ECO:0007669"/>
    <property type="project" value="UniProtKB-KW"/>
</dbReference>
<dbReference type="SUPFAM" id="SSF50129">
    <property type="entry name" value="GroES-like"/>
    <property type="match status" value="1"/>
</dbReference>
<evidence type="ECO:0000256" key="10">
    <source>
        <dbReference type="ARBA" id="ARBA00026119"/>
    </source>
</evidence>
<dbReference type="OrthoDB" id="3941538at2759"/>
<feature type="domain" description="Enoyl reductase (ER)" evidence="13">
    <location>
        <begin position="18"/>
        <end position="392"/>
    </location>
</feature>
<evidence type="ECO:0000256" key="6">
    <source>
        <dbReference type="ARBA" id="ARBA00023002"/>
    </source>
</evidence>
<evidence type="ECO:0000256" key="1">
    <source>
        <dbReference type="ARBA" id="ARBA00001947"/>
    </source>
</evidence>
<evidence type="ECO:0000313" key="15">
    <source>
        <dbReference type="Proteomes" id="UP000053958"/>
    </source>
</evidence>
<dbReference type="InterPro" id="IPR045306">
    <property type="entry name" value="SDH-like"/>
</dbReference>
<comment type="caution">
    <text evidence="14">The sequence shown here is derived from an EMBL/GenBank/DDBJ whole genome shotgun (WGS) entry which is preliminary data.</text>
</comment>
<dbReference type="GO" id="GO:0006062">
    <property type="term" value="P:sorbitol catabolic process"/>
    <property type="evidence" value="ECO:0007669"/>
    <property type="project" value="TreeGrafter"/>
</dbReference>
<accession>A0A0F4YFV4</accession>
<dbReference type="Pfam" id="PF00107">
    <property type="entry name" value="ADH_zinc_N"/>
    <property type="match status" value="1"/>
</dbReference>
<dbReference type="GO" id="GO:0046526">
    <property type="term" value="F:D-xylulose reductase activity"/>
    <property type="evidence" value="ECO:0007669"/>
    <property type="project" value="UniProtKB-EC"/>
</dbReference>
<evidence type="ECO:0000256" key="7">
    <source>
        <dbReference type="ARBA" id="ARBA00023027"/>
    </source>
</evidence>
<dbReference type="PROSITE" id="PS00059">
    <property type="entry name" value="ADH_ZINC"/>
    <property type="match status" value="1"/>
</dbReference>
<dbReference type="InterPro" id="IPR002328">
    <property type="entry name" value="ADH_Zn_CS"/>
</dbReference>
<dbReference type="InterPro" id="IPR036291">
    <property type="entry name" value="NAD(P)-bd_dom_sf"/>
</dbReference>
<name>A0A0F4YFV4_RASE3</name>
<dbReference type="InterPro" id="IPR011032">
    <property type="entry name" value="GroES-like_sf"/>
</dbReference>
<evidence type="ECO:0000256" key="4">
    <source>
        <dbReference type="ARBA" id="ARBA00022723"/>
    </source>
</evidence>
<evidence type="ECO:0000256" key="9">
    <source>
        <dbReference type="ARBA" id="ARBA00025713"/>
    </source>
</evidence>
<comment type="pathway">
    <text evidence="9">Carbohydrate degradation; L-arabinose degradation via L-arabinitol; D-xylulose 5-phosphate from L-arabinose (fungal route): step 4/5.</text>
</comment>
<keyword evidence="15" id="KW-1185">Reference proteome</keyword>
<evidence type="ECO:0000256" key="5">
    <source>
        <dbReference type="ARBA" id="ARBA00022833"/>
    </source>
</evidence>
<dbReference type="EC" id="1.1.1.9" evidence="10"/>
<organism evidence="14 15">
    <name type="scientific">Rasamsonia emersonii (strain ATCC 16479 / CBS 393.64 / IMI 116815)</name>
    <dbReference type="NCBI Taxonomy" id="1408163"/>
    <lineage>
        <taxon>Eukaryota</taxon>
        <taxon>Fungi</taxon>
        <taxon>Dikarya</taxon>
        <taxon>Ascomycota</taxon>
        <taxon>Pezizomycotina</taxon>
        <taxon>Eurotiomycetes</taxon>
        <taxon>Eurotiomycetidae</taxon>
        <taxon>Eurotiales</taxon>
        <taxon>Trichocomaceae</taxon>
        <taxon>Rasamsonia</taxon>
    </lineage>
</organism>
<dbReference type="PANTHER" id="PTHR43161:SF9">
    <property type="entry name" value="SORBITOL DEHYDROGENASE"/>
    <property type="match status" value="1"/>
</dbReference>
<dbReference type="InterPro" id="IPR013154">
    <property type="entry name" value="ADH-like_N"/>
</dbReference>
<dbReference type="FunFam" id="3.40.50.720:FF:000068">
    <property type="entry name" value="Sorbitol dehydrogenase"/>
    <property type="match status" value="1"/>
</dbReference>
<evidence type="ECO:0000259" key="13">
    <source>
        <dbReference type="SMART" id="SM00829"/>
    </source>
</evidence>
<gene>
    <name evidence="14" type="ORF">T310_9368</name>
</gene>